<proteinExistence type="predicted"/>
<feature type="compositionally biased region" description="Polar residues" evidence="6">
    <location>
        <begin position="243"/>
        <end position="266"/>
    </location>
</feature>
<dbReference type="Gene3D" id="3.30.160.60">
    <property type="entry name" value="Classic Zinc Finger"/>
    <property type="match status" value="1"/>
</dbReference>
<feature type="compositionally biased region" description="Polar residues" evidence="6">
    <location>
        <begin position="223"/>
        <end position="235"/>
    </location>
</feature>
<evidence type="ECO:0000256" key="2">
    <source>
        <dbReference type="ARBA" id="ARBA00022737"/>
    </source>
</evidence>
<feature type="domain" description="C2HC/C3H-type" evidence="7">
    <location>
        <begin position="11"/>
        <end position="40"/>
    </location>
</feature>
<name>A0A7I8VVL0_9ANNE</name>
<organism evidence="8 9">
    <name type="scientific">Dimorphilus gyrociliatus</name>
    <dbReference type="NCBI Taxonomy" id="2664684"/>
    <lineage>
        <taxon>Eukaryota</taxon>
        <taxon>Metazoa</taxon>
        <taxon>Spiralia</taxon>
        <taxon>Lophotrochozoa</taxon>
        <taxon>Annelida</taxon>
        <taxon>Polychaeta</taxon>
        <taxon>Polychaeta incertae sedis</taxon>
        <taxon>Dinophilidae</taxon>
        <taxon>Dimorphilus</taxon>
    </lineage>
</organism>
<evidence type="ECO:0000256" key="4">
    <source>
        <dbReference type="ARBA" id="ARBA00022833"/>
    </source>
</evidence>
<gene>
    <name evidence="8" type="ORF">DGYR_LOCUS8387</name>
</gene>
<feature type="domain" description="C2HC/C3H-type" evidence="7">
    <location>
        <begin position="115"/>
        <end position="144"/>
    </location>
</feature>
<dbReference type="EMBL" id="CAJFCJ010000012">
    <property type="protein sequence ID" value="CAD5120272.1"/>
    <property type="molecule type" value="Genomic_DNA"/>
</dbReference>
<feature type="compositionally biased region" description="Basic and acidic residues" evidence="6">
    <location>
        <begin position="38"/>
        <end position="52"/>
    </location>
</feature>
<keyword evidence="9" id="KW-1185">Reference proteome</keyword>
<feature type="compositionally biased region" description="Low complexity" evidence="6">
    <location>
        <begin position="274"/>
        <end position="298"/>
    </location>
</feature>
<keyword evidence="1" id="KW-0479">Metal-binding</keyword>
<dbReference type="AlphaFoldDB" id="A0A7I8VVL0"/>
<sequence length="328" mass="36258">MDDDESPAELELIPCDVCSRKFNPEVLSRHKPICEKNAAKKRKVFDSSKQRSDVLGPSAPPARKPEKEKPTPKKTNWRQKHESFLQSLKAARDVSAALSRGEKVPPPPPPVIDPDYVQCEFCQRRFNVHAAERHIPFCKEQSIRQKIKSADDKKAALNTRTKYQPPKLGSKKRVTSNSRIPSGPRTENNNPSNMKRTTVLGNSPTVNRYANGQTYDEDLYSDNRPTSGDSRSSSGRPLRTGRNPETYSNGIAISRQQKNVGYSKPTSRGRGLASPSGRSRPPVGSGSQHQSSSAGPPAKFCHDCGTKYATTTAKFCVECGIRRVSIPT</sequence>
<reference evidence="8 9" key="1">
    <citation type="submission" date="2020-08" db="EMBL/GenBank/DDBJ databases">
        <authorList>
            <person name="Hejnol A."/>
        </authorList>
    </citation>
    <scope>NUCLEOTIDE SEQUENCE [LARGE SCALE GENOMIC DNA]</scope>
</reference>
<keyword evidence="2" id="KW-0677">Repeat</keyword>
<dbReference type="InterPro" id="IPR026319">
    <property type="entry name" value="ZC2HC1A/B-like"/>
</dbReference>
<evidence type="ECO:0000256" key="6">
    <source>
        <dbReference type="SAM" id="MobiDB-lite"/>
    </source>
</evidence>
<evidence type="ECO:0000256" key="3">
    <source>
        <dbReference type="ARBA" id="ARBA00022771"/>
    </source>
</evidence>
<keyword evidence="4" id="KW-0862">Zinc</keyword>
<feature type="compositionally biased region" description="Polar residues" evidence="6">
    <location>
        <begin position="175"/>
        <end position="214"/>
    </location>
</feature>
<comment type="caution">
    <text evidence="8">The sequence shown here is derived from an EMBL/GenBank/DDBJ whole genome shotgun (WGS) entry which is preliminary data.</text>
</comment>
<dbReference type="InterPro" id="IPR049899">
    <property type="entry name" value="Znf_C2HC_C3H"/>
</dbReference>
<dbReference type="OrthoDB" id="10255185at2759"/>
<dbReference type="Proteomes" id="UP000549394">
    <property type="component" value="Unassembled WGS sequence"/>
</dbReference>
<feature type="region of interest" description="Disordered" evidence="6">
    <location>
        <begin position="148"/>
        <end position="298"/>
    </location>
</feature>
<evidence type="ECO:0000313" key="9">
    <source>
        <dbReference type="Proteomes" id="UP000549394"/>
    </source>
</evidence>
<evidence type="ECO:0000259" key="7">
    <source>
        <dbReference type="PROSITE" id="PS52027"/>
    </source>
</evidence>
<evidence type="ECO:0000313" key="8">
    <source>
        <dbReference type="EMBL" id="CAD5120272.1"/>
    </source>
</evidence>
<evidence type="ECO:0000256" key="5">
    <source>
        <dbReference type="PROSITE-ProRule" id="PRU01371"/>
    </source>
</evidence>
<protein>
    <submittedName>
        <fullName evidence="8">DgyrCDS8841</fullName>
    </submittedName>
</protein>
<evidence type="ECO:0000256" key="1">
    <source>
        <dbReference type="ARBA" id="ARBA00022723"/>
    </source>
</evidence>
<accession>A0A7I8VVL0</accession>
<keyword evidence="3 5" id="KW-0863">Zinc-finger</keyword>
<dbReference type="PROSITE" id="PS52027">
    <property type="entry name" value="ZF_C2HC_C3H"/>
    <property type="match status" value="2"/>
</dbReference>
<dbReference type="GO" id="GO:0008270">
    <property type="term" value="F:zinc ion binding"/>
    <property type="evidence" value="ECO:0007669"/>
    <property type="project" value="UniProtKB-KW"/>
</dbReference>
<feature type="region of interest" description="Disordered" evidence="6">
    <location>
        <begin position="38"/>
        <end position="111"/>
    </location>
</feature>
<dbReference type="Pfam" id="PF13913">
    <property type="entry name" value="zf-C2HC_2"/>
    <property type="match status" value="2"/>
</dbReference>
<dbReference type="PANTHER" id="PTHR13555">
    <property type="entry name" value="C2H2 ZINC FINGER CGI-62-RELATED"/>
    <property type="match status" value="1"/>
</dbReference>